<evidence type="ECO:0000313" key="2">
    <source>
        <dbReference type="EMBL" id="RKP20715.1"/>
    </source>
</evidence>
<reference evidence="1 3" key="1">
    <citation type="journal article" date="2013" name="Curr. Biol.">
        <title>Shared signatures of parasitism and phylogenomics unite Cryptomycota and microsporidia.</title>
        <authorList>
            <person name="James T.Y."/>
            <person name="Pelin A."/>
            <person name="Bonen L."/>
            <person name="Ahrendt S."/>
            <person name="Sain D."/>
            <person name="Corradi N."/>
            <person name="Stajich J.E."/>
        </authorList>
    </citation>
    <scope>NUCLEOTIDE SEQUENCE [LARGE SCALE GENOMIC DNA]</scope>
    <source>
        <strain evidence="1">CSF55</strain>
        <strain evidence="1">CSF55</strain>
    </source>
</reference>
<evidence type="ECO:0000313" key="3">
    <source>
        <dbReference type="Proteomes" id="UP000030755"/>
    </source>
</evidence>
<proteinExistence type="predicted"/>
<sequence length="393" mass="47345">MFDYRQSQGYEQPVHIMTVPSKQDTLKKCARCDVQDFLLPFQNFEFKKLKETDHRFTFLFESHMEEKCYLKALDLFDAMLDPKSVPPKDTIFQIWSQLLWNTEDINIATQAYVVLKKSLQTYKLISMKPLKKDSGGIWNILEKIFTEYKSKIIQAEWALEVLNDFIEYDLMYHTYLYKTILANILSYGSTFPQFTSRHYDEFTTPFTQEEELISEGFLHQIQRFLNFTFICGVEKNMFCRMDFFFNMTGTKFANLPSYENKNYFLMTTISNSLKFWIIDYYFTFYKYDKELSRVPEEYKKLSNDKMISSLKIFFIIMTISYFKSIEKVNKSEFQYLIENQARLFKRLEKEIQSCFKNHKDYYRMANKILACFKDEFQEFVPEFNNAEIVIEIE</sequence>
<protein>
    <submittedName>
        <fullName evidence="1">Uncharacterized protein</fullName>
    </submittedName>
</protein>
<dbReference type="Proteomes" id="UP000030755">
    <property type="component" value="Unassembled WGS sequence"/>
</dbReference>
<dbReference type="EMBL" id="ML005029">
    <property type="protein sequence ID" value="RKP20715.1"/>
    <property type="molecule type" value="Genomic_DNA"/>
</dbReference>
<dbReference type="Proteomes" id="UP000281549">
    <property type="component" value="Unassembled WGS sequence"/>
</dbReference>
<accession>A0A075ATK8</accession>
<reference evidence="4" key="2">
    <citation type="journal article" date="2018" name="Nat. Microbiol.">
        <title>Leveraging single-cell genomics to expand the fungal tree of life.</title>
        <authorList>
            <person name="Ahrendt S.R."/>
            <person name="Quandt C.A."/>
            <person name="Ciobanu D."/>
            <person name="Clum A."/>
            <person name="Salamov A."/>
            <person name="Andreopoulos B."/>
            <person name="Cheng J.F."/>
            <person name="Woyke T."/>
            <person name="Pelin A."/>
            <person name="Henrissat B."/>
            <person name="Reynolds N.K."/>
            <person name="Benny G.L."/>
            <person name="Smith M.E."/>
            <person name="James T.Y."/>
            <person name="Grigoriev I.V."/>
        </authorList>
    </citation>
    <scope>NUCLEOTIDE SEQUENCE [LARGE SCALE GENOMIC DNA]</scope>
    <source>
        <strain evidence="4">CSF55</strain>
    </source>
</reference>
<evidence type="ECO:0000313" key="4">
    <source>
        <dbReference type="Proteomes" id="UP000281549"/>
    </source>
</evidence>
<name>A0A075ATK8_ROZAC</name>
<dbReference type="AlphaFoldDB" id="A0A075ATK8"/>
<evidence type="ECO:0000313" key="1">
    <source>
        <dbReference type="EMBL" id="EPZ33591.1"/>
    </source>
</evidence>
<organism evidence="1 3">
    <name type="scientific">Rozella allomycis (strain CSF55)</name>
    <dbReference type="NCBI Taxonomy" id="988480"/>
    <lineage>
        <taxon>Eukaryota</taxon>
        <taxon>Fungi</taxon>
        <taxon>Fungi incertae sedis</taxon>
        <taxon>Cryptomycota</taxon>
        <taxon>Cryptomycota incertae sedis</taxon>
        <taxon>Rozella</taxon>
    </lineage>
</organism>
<dbReference type="EMBL" id="KE561047">
    <property type="protein sequence ID" value="EPZ33591.1"/>
    <property type="molecule type" value="Genomic_DNA"/>
</dbReference>
<keyword evidence="3" id="KW-1185">Reference proteome</keyword>
<gene>
    <name evidence="1" type="ORF">O9G_000366</name>
    <name evidence="2" type="ORF">ROZALSC1DRAFT_27829</name>
</gene>
<dbReference type="HOGENOM" id="CLU_702388_0_0_1"/>
<reference evidence="2" key="3">
    <citation type="submission" date="2018-08" db="EMBL/GenBank/DDBJ databases">
        <title>Leveraging single-cell genomics to expand the Fungal Tree of Life.</title>
        <authorList>
            <consortium name="DOE Joint Genome Institute"/>
            <person name="Ahrendt S.R."/>
            <person name="Quandt C.A."/>
            <person name="Ciobanu D."/>
            <person name="Clum A."/>
            <person name="Salamov A."/>
            <person name="Andreopoulos B."/>
            <person name="Cheng J.-F."/>
            <person name="Woyke T."/>
            <person name="Pelin A."/>
            <person name="Henrissat B."/>
            <person name="Reynolds N."/>
            <person name="Benny G.L."/>
            <person name="Smith M.E."/>
            <person name="James T.Y."/>
            <person name="Grigoriev I.V."/>
        </authorList>
    </citation>
    <scope>NUCLEOTIDE SEQUENCE</scope>
    <source>
        <strain evidence="2">CSF55</strain>
    </source>
</reference>